<evidence type="ECO:0000256" key="1">
    <source>
        <dbReference type="ARBA" id="ARBA00022723"/>
    </source>
</evidence>
<dbReference type="GO" id="GO:0001664">
    <property type="term" value="F:G protein-coupled receptor binding"/>
    <property type="evidence" value="ECO:0007669"/>
    <property type="project" value="TreeGrafter"/>
</dbReference>
<keyword evidence="2 4" id="KW-0547">Nucleotide-binding</keyword>
<gene>
    <name evidence="7" type="ORF">RFI_07466</name>
</gene>
<keyword evidence="1 5" id="KW-0479">Metal-binding</keyword>
<dbReference type="OrthoDB" id="5817230at2759"/>
<evidence type="ECO:0000256" key="3">
    <source>
        <dbReference type="ARBA" id="ARBA00023134"/>
    </source>
</evidence>
<dbReference type="Pfam" id="PF00503">
    <property type="entry name" value="G-alpha"/>
    <property type="match status" value="1"/>
</dbReference>
<dbReference type="AlphaFoldDB" id="X6NWJ7"/>
<dbReference type="GO" id="GO:0007188">
    <property type="term" value="P:adenylate cyclase-modulating G protein-coupled receptor signaling pathway"/>
    <property type="evidence" value="ECO:0007669"/>
    <property type="project" value="TreeGrafter"/>
</dbReference>
<protein>
    <submittedName>
        <fullName evidence="7">Uncharacterized protein</fullName>
    </submittedName>
</protein>
<feature type="transmembrane region" description="Helical" evidence="6">
    <location>
        <begin position="12"/>
        <end position="29"/>
    </location>
</feature>
<name>X6NWJ7_RETFI</name>
<dbReference type="PANTHER" id="PTHR10218">
    <property type="entry name" value="GTP-BINDING PROTEIN ALPHA SUBUNIT"/>
    <property type="match status" value="1"/>
</dbReference>
<keyword evidence="3 4" id="KW-0342">GTP-binding</keyword>
<dbReference type="GO" id="GO:0031683">
    <property type="term" value="F:G-protein beta/gamma-subunit complex binding"/>
    <property type="evidence" value="ECO:0007669"/>
    <property type="project" value="InterPro"/>
</dbReference>
<reference evidence="7 8" key="1">
    <citation type="journal article" date="2013" name="Curr. Biol.">
        <title>The Genome of the Foraminiferan Reticulomyxa filosa.</title>
        <authorList>
            <person name="Glockner G."/>
            <person name="Hulsmann N."/>
            <person name="Schleicher M."/>
            <person name="Noegel A.A."/>
            <person name="Eichinger L."/>
            <person name="Gallinger C."/>
            <person name="Pawlowski J."/>
            <person name="Sierra R."/>
            <person name="Euteneuer U."/>
            <person name="Pillet L."/>
            <person name="Moustafa A."/>
            <person name="Platzer M."/>
            <person name="Groth M."/>
            <person name="Szafranski K."/>
            <person name="Schliwa M."/>
        </authorList>
    </citation>
    <scope>NUCLEOTIDE SEQUENCE [LARGE SCALE GENOMIC DNA]</scope>
</reference>
<evidence type="ECO:0000313" key="7">
    <source>
        <dbReference type="EMBL" id="ETO29657.1"/>
    </source>
</evidence>
<dbReference type="GO" id="GO:0046872">
    <property type="term" value="F:metal ion binding"/>
    <property type="evidence" value="ECO:0007669"/>
    <property type="project" value="UniProtKB-KW"/>
</dbReference>
<evidence type="ECO:0000313" key="8">
    <source>
        <dbReference type="Proteomes" id="UP000023152"/>
    </source>
</evidence>
<dbReference type="Proteomes" id="UP000023152">
    <property type="component" value="Unassembled WGS sequence"/>
</dbReference>
<keyword evidence="8" id="KW-1185">Reference proteome</keyword>
<dbReference type="GO" id="GO:0005525">
    <property type="term" value="F:GTP binding"/>
    <property type="evidence" value="ECO:0007669"/>
    <property type="project" value="UniProtKB-KW"/>
</dbReference>
<dbReference type="GO" id="GO:0005737">
    <property type="term" value="C:cytoplasm"/>
    <property type="evidence" value="ECO:0007669"/>
    <property type="project" value="TreeGrafter"/>
</dbReference>
<keyword evidence="6" id="KW-0812">Transmembrane</keyword>
<sequence>MCGGVFVDRCCLFNNVVTFVVFFFGTELRKPTKKKKKRKCIRGDPFSEQECISSLQIIRSNCVQAIFTLLQKADEMYNRGEKECFVDYEDAEIRSMVMELHRWWKRIGQRIFDIGFTSGGSEFGEMTHKKKTTTIDNNDSEQVKKAPLSSLEEKELKDNAEGAKGGEFSKIFPFSEETSSYDWDAIERMGGIIAKLWNLQGVRHCFLERQCFGLPDNMDYYLDKVEAVMKFDYVCTSEDCLKVSSRTTGFCSYHYEDDEIQGYQFFIYDLGGAFKTDSTNFCVYICTYTYTYIYIYVYAYDKCIYMYMYVCVHIYTCQNFFFVVYNVISEVIAD</sequence>
<keyword evidence="6" id="KW-0472">Membrane</keyword>
<evidence type="ECO:0000256" key="6">
    <source>
        <dbReference type="SAM" id="Phobius"/>
    </source>
</evidence>
<organism evidence="7 8">
    <name type="scientific">Reticulomyxa filosa</name>
    <dbReference type="NCBI Taxonomy" id="46433"/>
    <lineage>
        <taxon>Eukaryota</taxon>
        <taxon>Sar</taxon>
        <taxon>Rhizaria</taxon>
        <taxon>Retaria</taxon>
        <taxon>Foraminifera</taxon>
        <taxon>Monothalamids</taxon>
        <taxon>Reticulomyxidae</taxon>
        <taxon>Reticulomyxa</taxon>
    </lineage>
</organism>
<evidence type="ECO:0000256" key="5">
    <source>
        <dbReference type="PIRSR" id="PIRSR601019-2"/>
    </source>
</evidence>
<dbReference type="GO" id="GO:0003924">
    <property type="term" value="F:GTPase activity"/>
    <property type="evidence" value="ECO:0007669"/>
    <property type="project" value="InterPro"/>
</dbReference>
<dbReference type="EMBL" id="ASPP01005922">
    <property type="protein sequence ID" value="ETO29657.1"/>
    <property type="molecule type" value="Genomic_DNA"/>
</dbReference>
<evidence type="ECO:0000256" key="4">
    <source>
        <dbReference type="PIRSR" id="PIRSR601019-1"/>
    </source>
</evidence>
<feature type="transmembrane region" description="Helical" evidence="6">
    <location>
        <begin position="281"/>
        <end position="300"/>
    </location>
</feature>
<dbReference type="PROSITE" id="PS51882">
    <property type="entry name" value="G_ALPHA"/>
    <property type="match status" value="1"/>
</dbReference>
<proteinExistence type="predicted"/>
<dbReference type="Gene3D" id="1.10.400.10">
    <property type="entry name" value="GI Alpha 1, domain 2-like"/>
    <property type="match status" value="1"/>
</dbReference>
<dbReference type="PANTHER" id="PTHR10218:SF302">
    <property type="entry name" value="GUANINE NUCLEOTIDE-BINDING PROTEIN ALPHA-5 SUBUNIT"/>
    <property type="match status" value="1"/>
</dbReference>
<dbReference type="InterPro" id="IPR001019">
    <property type="entry name" value="Gprotein_alpha_su"/>
</dbReference>
<keyword evidence="6" id="KW-1133">Transmembrane helix</keyword>
<comment type="caution">
    <text evidence="7">The sequence shown here is derived from an EMBL/GenBank/DDBJ whole genome shotgun (WGS) entry which is preliminary data.</text>
</comment>
<evidence type="ECO:0000256" key="2">
    <source>
        <dbReference type="ARBA" id="ARBA00022741"/>
    </source>
</evidence>
<feature type="transmembrane region" description="Helical" evidence="6">
    <location>
        <begin position="306"/>
        <end position="328"/>
    </location>
</feature>
<dbReference type="GO" id="GO:0005834">
    <property type="term" value="C:heterotrimeric G-protein complex"/>
    <property type="evidence" value="ECO:0007669"/>
    <property type="project" value="TreeGrafter"/>
</dbReference>
<dbReference type="InterPro" id="IPR011025">
    <property type="entry name" value="GproteinA_insert"/>
</dbReference>
<feature type="binding site" evidence="4">
    <location>
        <begin position="241"/>
        <end position="247"/>
    </location>
    <ligand>
        <name>GTP</name>
        <dbReference type="ChEBI" id="CHEBI:37565"/>
    </ligand>
</feature>
<keyword evidence="5" id="KW-0460">Magnesium</keyword>
<accession>X6NWJ7</accession>
<dbReference type="SUPFAM" id="SSF47895">
    <property type="entry name" value="Transducin (alpha subunit), insertion domain"/>
    <property type="match status" value="1"/>
</dbReference>
<feature type="binding site" evidence="5">
    <location>
        <position position="247"/>
    </location>
    <ligand>
        <name>Mg(2+)</name>
        <dbReference type="ChEBI" id="CHEBI:18420"/>
    </ligand>
</feature>